<dbReference type="RefSeq" id="WP_371842498.1">
    <property type="nucleotide sequence ID" value="NZ_JBGMEL010000002.1"/>
</dbReference>
<organism evidence="2 3">
    <name type="scientific">Microbulbifer echini</name>
    <dbReference type="NCBI Taxonomy" id="1529067"/>
    <lineage>
        <taxon>Bacteria</taxon>
        <taxon>Pseudomonadati</taxon>
        <taxon>Pseudomonadota</taxon>
        <taxon>Gammaproteobacteria</taxon>
        <taxon>Cellvibrionales</taxon>
        <taxon>Microbulbiferaceae</taxon>
        <taxon>Microbulbifer</taxon>
    </lineage>
</organism>
<dbReference type="InterPro" id="IPR014030">
    <property type="entry name" value="Ketoacyl_synth_N"/>
</dbReference>
<name>A0ABV4NJ32_9GAMM</name>
<evidence type="ECO:0000313" key="2">
    <source>
        <dbReference type="EMBL" id="MFA0789426.1"/>
    </source>
</evidence>
<protein>
    <submittedName>
        <fullName evidence="2">Beta-ketoacyl synthase chain length factor</fullName>
    </submittedName>
</protein>
<keyword evidence="3" id="KW-1185">Reference proteome</keyword>
<evidence type="ECO:0000313" key="3">
    <source>
        <dbReference type="Proteomes" id="UP001569414"/>
    </source>
</evidence>
<evidence type="ECO:0000259" key="1">
    <source>
        <dbReference type="Pfam" id="PF13723"/>
    </source>
</evidence>
<sequence length="243" mass="26444">MSIEFIVSEWRAWYSGISEPAEWQSWRNGGITPKENIQADVSFLPAMQRRRLSPLSKAVFNTAYPLLQQRDIPMLCCSVHGEAKRTYALLQDVAKEEDLSPTAFGLSVHNAIVGQLSIAGKVRSPALALAGGDFPLQAGLMEAVGILQEGTKQLLLLFYEEPLPEMYQPSSESPSAICATALLLTKPGEESYGLRASLLPSKGAKVQSAFKAPDYQLPIVRVLLEKSGVVPVGLGWELCINAD</sequence>
<gene>
    <name evidence="2" type="ORF">ACCI51_02640</name>
</gene>
<dbReference type="Pfam" id="PF13723">
    <property type="entry name" value="Ketoacyl-synt_2"/>
    <property type="match status" value="1"/>
</dbReference>
<reference evidence="2 3" key="1">
    <citation type="submission" date="2024-08" db="EMBL/GenBank/DDBJ databases">
        <authorList>
            <person name="Ishaq N."/>
        </authorList>
    </citation>
    <scope>NUCLEOTIDE SEQUENCE [LARGE SCALE GENOMIC DNA]</scope>
    <source>
        <strain evidence="2 3">JCM 30400</strain>
    </source>
</reference>
<accession>A0ABV4NJ32</accession>
<dbReference type="Proteomes" id="UP001569414">
    <property type="component" value="Unassembled WGS sequence"/>
</dbReference>
<proteinExistence type="predicted"/>
<feature type="domain" description="Beta-ketoacyl synthase-like N-terminal" evidence="1">
    <location>
        <begin position="23"/>
        <end position="197"/>
    </location>
</feature>
<dbReference type="EMBL" id="JBGMEL010000002">
    <property type="protein sequence ID" value="MFA0789426.1"/>
    <property type="molecule type" value="Genomic_DNA"/>
</dbReference>
<comment type="caution">
    <text evidence="2">The sequence shown here is derived from an EMBL/GenBank/DDBJ whole genome shotgun (WGS) entry which is preliminary data.</text>
</comment>